<sequence length="82" mass="9506">MKASIDPRYLRQTTAQHYLSCSEACLKRLIKDGYITPKYIPTDKQPRIDREEIDQLMKGKDKDATKILSADAIVDEFLEQMD</sequence>
<evidence type="ECO:0000313" key="2">
    <source>
        <dbReference type="Proteomes" id="UP001597294"/>
    </source>
</evidence>
<accession>A0ABW5BQK0</accession>
<dbReference type="RefSeq" id="WP_380253555.1">
    <property type="nucleotide sequence ID" value="NZ_JBHUII010000011.1"/>
</dbReference>
<dbReference type="EMBL" id="JBHUII010000011">
    <property type="protein sequence ID" value="MFD2207179.1"/>
    <property type="molecule type" value="Genomic_DNA"/>
</dbReference>
<evidence type="ECO:0000313" key="1">
    <source>
        <dbReference type="EMBL" id="MFD2207179.1"/>
    </source>
</evidence>
<organism evidence="1 2">
    <name type="scientific">Kiloniella antarctica</name>
    <dbReference type="NCBI Taxonomy" id="1550907"/>
    <lineage>
        <taxon>Bacteria</taxon>
        <taxon>Pseudomonadati</taxon>
        <taxon>Pseudomonadota</taxon>
        <taxon>Alphaproteobacteria</taxon>
        <taxon>Rhodospirillales</taxon>
        <taxon>Kiloniellaceae</taxon>
        <taxon>Kiloniella</taxon>
    </lineage>
</organism>
<dbReference type="Proteomes" id="UP001597294">
    <property type="component" value="Unassembled WGS sequence"/>
</dbReference>
<name>A0ABW5BQK0_9PROT</name>
<reference evidence="2" key="1">
    <citation type="journal article" date="2019" name="Int. J. Syst. Evol. Microbiol.">
        <title>The Global Catalogue of Microorganisms (GCM) 10K type strain sequencing project: providing services to taxonomists for standard genome sequencing and annotation.</title>
        <authorList>
            <consortium name="The Broad Institute Genomics Platform"/>
            <consortium name="The Broad Institute Genome Sequencing Center for Infectious Disease"/>
            <person name="Wu L."/>
            <person name="Ma J."/>
        </authorList>
    </citation>
    <scope>NUCLEOTIDE SEQUENCE [LARGE SCALE GENOMIC DNA]</scope>
    <source>
        <strain evidence="2">CGMCC 4.7192</strain>
    </source>
</reference>
<protein>
    <submittedName>
        <fullName evidence="1">Helix-turn-helix transcriptional regulator</fullName>
    </submittedName>
</protein>
<keyword evidence="2" id="KW-1185">Reference proteome</keyword>
<gene>
    <name evidence="1" type="ORF">ACFSKO_16240</name>
</gene>
<comment type="caution">
    <text evidence="1">The sequence shown here is derived from an EMBL/GenBank/DDBJ whole genome shotgun (WGS) entry which is preliminary data.</text>
</comment>
<proteinExistence type="predicted"/>